<comment type="catalytic activity">
    <reaction evidence="6">
        <text>(5R)-5-hydroxy-L-lysine + GTP = (5R)-5-phosphooxy-L-lysine + GDP + H(+)</text>
        <dbReference type="Rhea" id="RHEA:19049"/>
        <dbReference type="ChEBI" id="CHEBI:15378"/>
        <dbReference type="ChEBI" id="CHEBI:37565"/>
        <dbReference type="ChEBI" id="CHEBI:57882"/>
        <dbReference type="ChEBI" id="CHEBI:58189"/>
        <dbReference type="ChEBI" id="CHEBI:58357"/>
        <dbReference type="EC" id="2.7.1.81"/>
    </reaction>
</comment>
<comment type="function">
    <text evidence="7">Catalyzes the GTP-dependent phosphorylation of 5-hydroxy-L-lysine.</text>
</comment>
<evidence type="ECO:0000256" key="8">
    <source>
        <dbReference type="ARBA" id="ARBA00038873"/>
    </source>
</evidence>
<evidence type="ECO:0000256" key="1">
    <source>
        <dbReference type="ARBA" id="ARBA00004496"/>
    </source>
</evidence>
<dbReference type="PANTHER" id="PTHR21064">
    <property type="entry name" value="AMINOGLYCOSIDE PHOSPHOTRANSFERASE DOMAIN-CONTAINING PROTEIN-RELATED"/>
    <property type="match status" value="1"/>
</dbReference>
<keyword evidence="4" id="KW-0808">Transferase</keyword>
<dbReference type="Gene3D" id="3.90.1200.10">
    <property type="match status" value="1"/>
</dbReference>
<dbReference type="Proteomes" id="UP000695000">
    <property type="component" value="Unplaced"/>
</dbReference>
<sequence>MTTLLEPGVEIRPIIESEKCVKLIEDLYGFPCKNLSELNGYDDRNFKVQIGEETYVLKIMNSLDSKNLQNVEGQNSMMLFLYKNGIKCPTPITNKEKMHYSVVDLESGRHVVRLMTYLKGKIFHEIPCYARIFFEAGQFIARIDTALESFTHTSYESYKTLWMLDSVPQLRQFVHAVDKNERRRKLEVCINEFEKRVSGNSFPRGFIHGDFNEQNIVVVQENRNWRISGILDFGDSHKSCYLYELAVAMTYMMIVGHDVTIGGHVLAGYQSIRNVSQEEISLLKVCVMGRLCQSLILGAYTSLQHPENSDYLLVTAAPGWELFEKMYDIEEEKILKIWLDICDDYRK</sequence>
<dbReference type="SUPFAM" id="SSF56112">
    <property type="entry name" value="Protein kinase-like (PK-like)"/>
    <property type="match status" value="1"/>
</dbReference>
<evidence type="ECO:0000256" key="9">
    <source>
        <dbReference type="ARBA" id="ARBA00040505"/>
    </source>
</evidence>
<dbReference type="PANTHER" id="PTHR21064:SF1">
    <property type="entry name" value="HYDROXYLYSINE KINASE"/>
    <property type="match status" value="1"/>
</dbReference>
<dbReference type="Pfam" id="PF01636">
    <property type="entry name" value="APH"/>
    <property type="match status" value="1"/>
</dbReference>
<evidence type="ECO:0000256" key="6">
    <source>
        <dbReference type="ARBA" id="ARBA00036820"/>
    </source>
</evidence>
<dbReference type="RefSeq" id="XP_017776479.1">
    <property type="nucleotide sequence ID" value="XM_017920990.1"/>
</dbReference>
<evidence type="ECO:0000259" key="10">
    <source>
        <dbReference type="Pfam" id="PF01636"/>
    </source>
</evidence>
<evidence type="ECO:0000313" key="12">
    <source>
        <dbReference type="RefSeq" id="XP_017776479.1"/>
    </source>
</evidence>
<evidence type="ECO:0000256" key="7">
    <source>
        <dbReference type="ARBA" id="ARBA00037368"/>
    </source>
</evidence>
<dbReference type="InterPro" id="IPR050249">
    <property type="entry name" value="Pseudomonas-type_ThrB"/>
</dbReference>
<keyword evidence="11" id="KW-1185">Reference proteome</keyword>
<comment type="subcellular location">
    <subcellularLocation>
        <location evidence="1">Cytoplasm</location>
    </subcellularLocation>
</comment>
<evidence type="ECO:0000313" key="11">
    <source>
        <dbReference type="Proteomes" id="UP000695000"/>
    </source>
</evidence>
<dbReference type="InterPro" id="IPR002575">
    <property type="entry name" value="Aminoglycoside_PTrfase"/>
</dbReference>
<reference evidence="12" key="1">
    <citation type="submission" date="2025-08" db="UniProtKB">
        <authorList>
            <consortium name="RefSeq"/>
        </authorList>
    </citation>
    <scope>IDENTIFICATION</scope>
    <source>
        <tissue evidence="12">Whole Larva</tissue>
    </source>
</reference>
<name>A0ABM1MPH9_NICVS</name>
<protein>
    <recommendedName>
        <fullName evidence="9">Hydroxylysine kinase</fullName>
        <ecNumber evidence="8">2.7.1.81</ecNumber>
    </recommendedName>
</protein>
<organism evidence="11 12">
    <name type="scientific">Nicrophorus vespilloides</name>
    <name type="common">Boreal carrion beetle</name>
    <dbReference type="NCBI Taxonomy" id="110193"/>
    <lineage>
        <taxon>Eukaryota</taxon>
        <taxon>Metazoa</taxon>
        <taxon>Ecdysozoa</taxon>
        <taxon>Arthropoda</taxon>
        <taxon>Hexapoda</taxon>
        <taxon>Insecta</taxon>
        <taxon>Pterygota</taxon>
        <taxon>Neoptera</taxon>
        <taxon>Endopterygota</taxon>
        <taxon>Coleoptera</taxon>
        <taxon>Polyphaga</taxon>
        <taxon>Staphyliniformia</taxon>
        <taxon>Silphidae</taxon>
        <taxon>Nicrophorinae</taxon>
        <taxon>Nicrophorus</taxon>
    </lineage>
</organism>
<feature type="domain" description="Aminoglycoside phosphotransferase" evidence="10">
    <location>
        <begin position="39"/>
        <end position="252"/>
    </location>
</feature>
<accession>A0ABM1MPH9</accession>
<dbReference type="EC" id="2.7.1.81" evidence="8"/>
<dbReference type="GO" id="GO:0016301">
    <property type="term" value="F:kinase activity"/>
    <property type="evidence" value="ECO:0007669"/>
    <property type="project" value="UniProtKB-KW"/>
</dbReference>
<keyword evidence="3" id="KW-0963">Cytoplasm</keyword>
<dbReference type="InterPro" id="IPR011009">
    <property type="entry name" value="Kinase-like_dom_sf"/>
</dbReference>
<dbReference type="Gene3D" id="3.30.200.20">
    <property type="entry name" value="Phosphorylase Kinase, domain 1"/>
    <property type="match status" value="1"/>
</dbReference>
<proteinExistence type="inferred from homology"/>
<dbReference type="GeneID" id="108562591"/>
<evidence type="ECO:0000256" key="4">
    <source>
        <dbReference type="ARBA" id="ARBA00022679"/>
    </source>
</evidence>
<keyword evidence="5 12" id="KW-0418">Kinase</keyword>
<comment type="similarity">
    <text evidence="2">Belongs to the aminoglycoside phosphotransferase family.</text>
</comment>
<evidence type="ECO:0000256" key="2">
    <source>
        <dbReference type="ARBA" id="ARBA00006219"/>
    </source>
</evidence>
<evidence type="ECO:0000256" key="5">
    <source>
        <dbReference type="ARBA" id="ARBA00022777"/>
    </source>
</evidence>
<gene>
    <name evidence="12" type="primary">LOC108562591</name>
</gene>
<evidence type="ECO:0000256" key="3">
    <source>
        <dbReference type="ARBA" id="ARBA00022490"/>
    </source>
</evidence>